<dbReference type="EMBL" id="PUFN01000011">
    <property type="protein sequence ID" value="TDG73202.1"/>
    <property type="molecule type" value="Genomic_DNA"/>
</dbReference>
<organism evidence="1 2">
    <name type="scientific">Companilactobacillus farciminis</name>
    <dbReference type="NCBI Taxonomy" id="1612"/>
    <lineage>
        <taxon>Bacteria</taxon>
        <taxon>Bacillati</taxon>
        <taxon>Bacillota</taxon>
        <taxon>Bacilli</taxon>
        <taxon>Lactobacillales</taxon>
        <taxon>Lactobacillaceae</taxon>
        <taxon>Companilactobacillus</taxon>
    </lineage>
</organism>
<comment type="caution">
    <text evidence="1">The sequence shown here is derived from an EMBL/GenBank/DDBJ whole genome shotgun (WGS) entry which is preliminary data.</text>
</comment>
<keyword evidence="2" id="KW-1185">Reference proteome</keyword>
<sequence length="185" mass="21654">MLFTTFLIQIIDVMSEYERALKEVIVLNDVDIFAEFLTMKYEKNISPGQLANAAGVSERSTYDWMYNKHIPDKYLDSITSYFKDGFFTYAVICYKYNYPFIDFRKRYRSDSLSMILACVKEAHESDLAFNDLEEILSQVEDDDTVRYSRDVKEVTESAAISFIISIQLGYERHMTPKLVMIEGRK</sequence>
<evidence type="ECO:0000313" key="1">
    <source>
        <dbReference type="EMBL" id="TDG73202.1"/>
    </source>
</evidence>
<evidence type="ECO:0000313" key="2">
    <source>
        <dbReference type="Proteomes" id="UP000295257"/>
    </source>
</evidence>
<dbReference type="Proteomes" id="UP000295257">
    <property type="component" value="Unassembled WGS sequence"/>
</dbReference>
<name>A0A4V3A370_9LACO</name>
<reference evidence="1 2" key="1">
    <citation type="journal article" date="2019" name="Appl. Microbiol. Biotechnol.">
        <title>Uncovering carbohydrate metabolism through a genotype-phenotype association study of 56 lactic acid bacteria genomes.</title>
        <authorList>
            <person name="Buron-Moles G."/>
            <person name="Chailyan A."/>
            <person name="Dolejs I."/>
            <person name="Forster J."/>
            <person name="Miks M.H."/>
        </authorList>
    </citation>
    <scope>NUCLEOTIDE SEQUENCE [LARGE SCALE GENOMIC DNA]</scope>
    <source>
        <strain evidence="1 2">ATCC 29644</strain>
    </source>
</reference>
<dbReference type="AlphaFoldDB" id="A0A4V3A370"/>
<gene>
    <name evidence="1" type="ORF">C5L30_000638</name>
</gene>
<protein>
    <submittedName>
        <fullName evidence="1">Uncharacterized protein</fullName>
    </submittedName>
</protein>
<accession>A0A4V3A370</accession>
<proteinExistence type="predicted"/>